<dbReference type="Proteomes" id="UP000823775">
    <property type="component" value="Unassembled WGS sequence"/>
</dbReference>
<sequence length="154" mass="17111">MVRCGWFGKRQGLVVSSGSVMLWWLDERGEKWREVAVACSEDEMKEVNDAGEIKSKALKHDIIKPNKSTTTKLVEIKRRGVEAAAGAFVRPWWPNFGRTGGSGGLRCWRRCSAYGEDEGDEERGRGKCLEQMRAATDVACENEGEKSEGATVGR</sequence>
<dbReference type="EMBL" id="JACEIK010005925">
    <property type="protein sequence ID" value="MCE0482429.1"/>
    <property type="molecule type" value="Genomic_DNA"/>
</dbReference>
<organism evidence="1 2">
    <name type="scientific">Datura stramonium</name>
    <name type="common">Jimsonweed</name>
    <name type="synonym">Common thornapple</name>
    <dbReference type="NCBI Taxonomy" id="4076"/>
    <lineage>
        <taxon>Eukaryota</taxon>
        <taxon>Viridiplantae</taxon>
        <taxon>Streptophyta</taxon>
        <taxon>Embryophyta</taxon>
        <taxon>Tracheophyta</taxon>
        <taxon>Spermatophyta</taxon>
        <taxon>Magnoliopsida</taxon>
        <taxon>eudicotyledons</taxon>
        <taxon>Gunneridae</taxon>
        <taxon>Pentapetalae</taxon>
        <taxon>asterids</taxon>
        <taxon>lamiids</taxon>
        <taxon>Solanales</taxon>
        <taxon>Solanaceae</taxon>
        <taxon>Solanoideae</taxon>
        <taxon>Datureae</taxon>
        <taxon>Datura</taxon>
    </lineage>
</organism>
<name>A0ABS8VS54_DATST</name>
<gene>
    <name evidence="1" type="ORF">HAX54_041210</name>
</gene>
<evidence type="ECO:0000313" key="1">
    <source>
        <dbReference type="EMBL" id="MCE0482429.1"/>
    </source>
</evidence>
<protein>
    <submittedName>
        <fullName evidence="1">Uncharacterized protein</fullName>
    </submittedName>
</protein>
<evidence type="ECO:0000313" key="2">
    <source>
        <dbReference type="Proteomes" id="UP000823775"/>
    </source>
</evidence>
<accession>A0ABS8VS54</accession>
<reference evidence="1 2" key="1">
    <citation type="journal article" date="2021" name="BMC Genomics">
        <title>Datura genome reveals duplications of psychoactive alkaloid biosynthetic genes and high mutation rate following tissue culture.</title>
        <authorList>
            <person name="Rajewski A."/>
            <person name="Carter-House D."/>
            <person name="Stajich J."/>
            <person name="Litt A."/>
        </authorList>
    </citation>
    <scope>NUCLEOTIDE SEQUENCE [LARGE SCALE GENOMIC DNA]</scope>
    <source>
        <strain evidence="1">AR-01</strain>
    </source>
</reference>
<comment type="caution">
    <text evidence="1">The sequence shown here is derived from an EMBL/GenBank/DDBJ whole genome shotgun (WGS) entry which is preliminary data.</text>
</comment>
<proteinExistence type="predicted"/>
<keyword evidence="2" id="KW-1185">Reference proteome</keyword>